<evidence type="ECO:0000256" key="3">
    <source>
        <dbReference type="ARBA" id="ARBA00023163"/>
    </source>
</evidence>
<dbReference type="PROSITE" id="PS51118">
    <property type="entry name" value="HTH_HXLR"/>
    <property type="match status" value="1"/>
</dbReference>
<organism evidence="5 6">
    <name type="scientific">Gallaecimonas pentaromativorans</name>
    <dbReference type="NCBI Taxonomy" id="584787"/>
    <lineage>
        <taxon>Bacteria</taxon>
        <taxon>Pseudomonadati</taxon>
        <taxon>Pseudomonadota</taxon>
        <taxon>Gammaproteobacteria</taxon>
        <taxon>Enterobacterales</taxon>
        <taxon>Gallaecimonadaceae</taxon>
        <taxon>Gallaecimonas</taxon>
    </lineage>
</organism>
<evidence type="ECO:0000259" key="4">
    <source>
        <dbReference type="PROSITE" id="PS51118"/>
    </source>
</evidence>
<keyword evidence="6" id="KW-1185">Reference proteome</keyword>
<dbReference type="AlphaFoldDB" id="A0A3N1P1H8"/>
<dbReference type="OrthoDB" id="9807069at2"/>
<evidence type="ECO:0000256" key="1">
    <source>
        <dbReference type="ARBA" id="ARBA00023015"/>
    </source>
</evidence>
<feature type="domain" description="HTH hxlR-type" evidence="4">
    <location>
        <begin position="11"/>
        <end position="108"/>
    </location>
</feature>
<accession>A0A3N1P1H8</accession>
<dbReference type="RefSeq" id="WP_050658505.1">
    <property type="nucleotide sequence ID" value="NZ_JBLXAC010000003.1"/>
</dbReference>
<evidence type="ECO:0000256" key="2">
    <source>
        <dbReference type="ARBA" id="ARBA00023125"/>
    </source>
</evidence>
<dbReference type="PANTHER" id="PTHR33204:SF17">
    <property type="entry name" value="TRANSCRIPTIONAL REGULATORY PROTEIN"/>
    <property type="match status" value="1"/>
</dbReference>
<dbReference type="STRING" id="584787.GCA_001247655_03018"/>
<dbReference type="Proteomes" id="UP000268033">
    <property type="component" value="Unassembled WGS sequence"/>
</dbReference>
<evidence type="ECO:0000313" key="5">
    <source>
        <dbReference type="EMBL" id="ROQ25954.1"/>
    </source>
</evidence>
<keyword evidence="2" id="KW-0238">DNA-binding</keyword>
<dbReference type="PANTHER" id="PTHR33204">
    <property type="entry name" value="TRANSCRIPTIONAL REGULATOR, MARR FAMILY"/>
    <property type="match status" value="1"/>
</dbReference>
<sequence length="169" mass="19172">MQRKKLDGTPCPIARSLERVGEWWSILILRDAFYGLTRFDEFEKSLGIAPNMLTRRLGTLVEEGLLEKRLYQQKPPRYGYHLTQAGLDFRPVLMAFAAWGNKHFAPEGHSVDIIDTDTGRPAEPMMVDAHTLKPLTSATHMMAPGPAATAEQRERLARYAKLRAERLNP</sequence>
<dbReference type="SUPFAM" id="SSF46785">
    <property type="entry name" value="Winged helix' DNA-binding domain"/>
    <property type="match status" value="1"/>
</dbReference>
<dbReference type="EMBL" id="RJUL01000005">
    <property type="protein sequence ID" value="ROQ25954.1"/>
    <property type="molecule type" value="Genomic_DNA"/>
</dbReference>
<keyword evidence="1" id="KW-0805">Transcription regulation</keyword>
<dbReference type="InterPro" id="IPR036388">
    <property type="entry name" value="WH-like_DNA-bd_sf"/>
</dbReference>
<dbReference type="InterPro" id="IPR002577">
    <property type="entry name" value="HTH_HxlR"/>
</dbReference>
<dbReference type="GO" id="GO:0003677">
    <property type="term" value="F:DNA binding"/>
    <property type="evidence" value="ECO:0007669"/>
    <property type="project" value="UniProtKB-KW"/>
</dbReference>
<dbReference type="InterPro" id="IPR036390">
    <property type="entry name" value="WH_DNA-bd_sf"/>
</dbReference>
<comment type="caution">
    <text evidence="5">The sequence shown here is derived from an EMBL/GenBank/DDBJ whole genome shotgun (WGS) entry which is preliminary data.</text>
</comment>
<reference evidence="5 6" key="1">
    <citation type="submission" date="2018-11" db="EMBL/GenBank/DDBJ databases">
        <title>Genomic Encyclopedia of Type Strains, Phase IV (KMG-IV): sequencing the most valuable type-strain genomes for metagenomic binning, comparative biology and taxonomic classification.</title>
        <authorList>
            <person name="Goeker M."/>
        </authorList>
    </citation>
    <scope>NUCLEOTIDE SEQUENCE [LARGE SCALE GENOMIC DNA]</scope>
    <source>
        <strain evidence="5 6">DSM 21945</strain>
    </source>
</reference>
<evidence type="ECO:0000313" key="6">
    <source>
        <dbReference type="Proteomes" id="UP000268033"/>
    </source>
</evidence>
<keyword evidence="3" id="KW-0804">Transcription</keyword>
<protein>
    <submittedName>
        <fullName evidence="5">HxlR family transcriptional regulator</fullName>
    </submittedName>
</protein>
<name>A0A3N1P1H8_9GAMM</name>
<gene>
    <name evidence="5" type="ORF">EDC28_105268</name>
</gene>
<dbReference type="Pfam" id="PF01638">
    <property type="entry name" value="HxlR"/>
    <property type="match status" value="1"/>
</dbReference>
<proteinExistence type="predicted"/>
<dbReference type="Gene3D" id="1.10.10.10">
    <property type="entry name" value="Winged helix-like DNA-binding domain superfamily/Winged helix DNA-binding domain"/>
    <property type="match status" value="1"/>
</dbReference>